<gene>
    <name evidence="5" type="ORF">EGR_05345</name>
</gene>
<evidence type="ECO:0000256" key="2">
    <source>
        <dbReference type="ARBA" id="ARBA00022490"/>
    </source>
</evidence>
<dbReference type="GeneID" id="36341060"/>
<dbReference type="OrthoDB" id="268479at2759"/>
<evidence type="ECO:0000313" key="5">
    <source>
        <dbReference type="EMBL" id="EUB59869.1"/>
    </source>
</evidence>
<dbReference type="EMBL" id="APAU02000038">
    <property type="protein sequence ID" value="EUB59869.1"/>
    <property type="molecule type" value="Genomic_DNA"/>
</dbReference>
<keyword evidence="6" id="KW-1185">Reference proteome</keyword>
<dbReference type="STRING" id="6210.W6V1V2"/>
<dbReference type="RefSeq" id="XP_024351065.1">
    <property type="nucleotide sequence ID" value="XM_024494594.1"/>
</dbReference>
<dbReference type="Pfam" id="PF00227">
    <property type="entry name" value="Proteasome"/>
    <property type="match status" value="1"/>
</dbReference>
<protein>
    <submittedName>
        <fullName evidence="5">Proteasome subunit beta type-1-A</fullName>
    </submittedName>
</protein>
<dbReference type="KEGG" id="egl:EGR_05345"/>
<dbReference type="AlphaFoldDB" id="W6V1V2"/>
<dbReference type="PANTHER" id="PTHR32194">
    <property type="entry name" value="METALLOPROTEASE TLDD"/>
    <property type="match status" value="1"/>
</dbReference>
<dbReference type="InterPro" id="IPR023333">
    <property type="entry name" value="Proteasome_suB-type"/>
</dbReference>
<evidence type="ECO:0000256" key="3">
    <source>
        <dbReference type="ARBA" id="ARBA00022942"/>
    </source>
</evidence>
<keyword evidence="3 5" id="KW-0647">Proteasome</keyword>
<dbReference type="GO" id="GO:0051603">
    <property type="term" value="P:proteolysis involved in protein catabolic process"/>
    <property type="evidence" value="ECO:0007669"/>
    <property type="project" value="InterPro"/>
</dbReference>
<dbReference type="InterPro" id="IPR029055">
    <property type="entry name" value="Ntn_hydrolases_N"/>
</dbReference>
<dbReference type="GO" id="GO:0005839">
    <property type="term" value="C:proteasome core complex"/>
    <property type="evidence" value="ECO:0007669"/>
    <property type="project" value="InterPro"/>
</dbReference>
<dbReference type="PROSITE" id="PS51476">
    <property type="entry name" value="PROTEASOME_BETA_2"/>
    <property type="match status" value="1"/>
</dbReference>
<dbReference type="PANTHER" id="PTHR32194:SF2">
    <property type="entry name" value="PROTEASOME SUBUNIT BETA TYPE-1"/>
    <property type="match status" value="1"/>
</dbReference>
<dbReference type="InterPro" id="IPR001353">
    <property type="entry name" value="Proteasome_sua/b"/>
</dbReference>
<evidence type="ECO:0000256" key="1">
    <source>
        <dbReference type="ARBA" id="ARBA00004123"/>
    </source>
</evidence>
<organism evidence="5 6">
    <name type="scientific">Echinococcus granulosus</name>
    <name type="common">Hydatid tapeworm</name>
    <dbReference type="NCBI Taxonomy" id="6210"/>
    <lineage>
        <taxon>Eukaryota</taxon>
        <taxon>Metazoa</taxon>
        <taxon>Spiralia</taxon>
        <taxon>Lophotrochozoa</taxon>
        <taxon>Platyhelminthes</taxon>
        <taxon>Cestoda</taxon>
        <taxon>Eucestoda</taxon>
        <taxon>Cyclophyllidea</taxon>
        <taxon>Taeniidae</taxon>
        <taxon>Echinococcus</taxon>
        <taxon>Echinococcus granulosus group</taxon>
    </lineage>
</organism>
<keyword evidence="2" id="KW-0963">Cytoplasm</keyword>
<dbReference type="OMA" id="CSGCWCD"/>
<accession>W6V1V2</accession>
<sequence>MFFMEAILHSIGGVVGSVCWFGCSDLAMEFNPYTLNGGTALGISGKDFALVASDTRLTDENMGLLFSRDSPHIYEVICLTGFHGDIITFIKLLESHIKEYLYQHKREIPLTALANLVSVCLYSRRFFPFYVSAILAGIDEDGRGAIFSFDPVGSYEREVYRACGTGGAILQPFMDSQIGGPDLVADCVEMEKGPAVRLARDVFISATERDIYCGDSVVIDVITASGVNRVCYPLRRD</sequence>
<reference evidence="5 6" key="1">
    <citation type="journal article" date="2013" name="Nat. Genet.">
        <title>The genome of the hydatid tapeworm Echinococcus granulosus.</title>
        <authorList>
            <person name="Zheng H."/>
            <person name="Zhang W."/>
            <person name="Zhang L."/>
            <person name="Zhang Z."/>
            <person name="Li J."/>
            <person name="Lu G."/>
            <person name="Zhu Y."/>
            <person name="Wang Y."/>
            <person name="Huang Y."/>
            <person name="Liu J."/>
            <person name="Kang H."/>
            <person name="Chen J."/>
            <person name="Wang L."/>
            <person name="Chen A."/>
            <person name="Yu S."/>
            <person name="Gao Z."/>
            <person name="Jin L."/>
            <person name="Gu W."/>
            <person name="Wang Z."/>
            <person name="Zhao L."/>
            <person name="Shi B."/>
            <person name="Wen H."/>
            <person name="Lin R."/>
            <person name="Jones M.K."/>
            <person name="Brejova B."/>
            <person name="Vinar T."/>
            <person name="Zhao G."/>
            <person name="McManus D.P."/>
            <person name="Chen Z."/>
            <person name="Zhou Y."/>
            <person name="Wang S."/>
        </authorList>
    </citation>
    <scope>NUCLEOTIDE SEQUENCE [LARGE SCALE GENOMIC DNA]</scope>
</reference>
<evidence type="ECO:0000256" key="4">
    <source>
        <dbReference type="SAM" id="SignalP"/>
    </source>
</evidence>
<dbReference type="CTD" id="36341060"/>
<comment type="subcellular location">
    <subcellularLocation>
        <location evidence="1">Nucleus</location>
    </subcellularLocation>
</comment>
<keyword evidence="4" id="KW-0732">Signal</keyword>
<dbReference type="Gene3D" id="3.60.20.10">
    <property type="entry name" value="Glutamine Phosphoribosylpyrophosphate, subunit 1, domain 1"/>
    <property type="match status" value="1"/>
</dbReference>
<dbReference type="GO" id="GO:0005634">
    <property type="term" value="C:nucleus"/>
    <property type="evidence" value="ECO:0007669"/>
    <property type="project" value="UniProtKB-SubCell"/>
</dbReference>
<evidence type="ECO:0000313" key="6">
    <source>
        <dbReference type="Proteomes" id="UP000019149"/>
    </source>
</evidence>
<name>W6V1V2_ECHGR</name>
<feature type="signal peptide" evidence="4">
    <location>
        <begin position="1"/>
        <end position="16"/>
    </location>
</feature>
<dbReference type="Proteomes" id="UP000019149">
    <property type="component" value="Unassembled WGS sequence"/>
</dbReference>
<dbReference type="GO" id="GO:0005737">
    <property type="term" value="C:cytoplasm"/>
    <property type="evidence" value="ECO:0007669"/>
    <property type="project" value="TreeGrafter"/>
</dbReference>
<feature type="chain" id="PRO_5004885578" evidence="4">
    <location>
        <begin position="17"/>
        <end position="237"/>
    </location>
</feature>
<comment type="caution">
    <text evidence="5">The sequence shown here is derived from an EMBL/GenBank/DDBJ whole genome shotgun (WGS) entry which is preliminary data.</text>
</comment>
<dbReference type="SUPFAM" id="SSF56235">
    <property type="entry name" value="N-terminal nucleophile aminohydrolases (Ntn hydrolases)"/>
    <property type="match status" value="1"/>
</dbReference>
<proteinExistence type="predicted"/>